<dbReference type="AlphaFoldDB" id="A0AAV2GAZ2"/>
<evidence type="ECO:0000313" key="2">
    <source>
        <dbReference type="EMBL" id="CAL1406993.1"/>
    </source>
</evidence>
<reference evidence="2 3" key="1">
    <citation type="submission" date="2024-04" db="EMBL/GenBank/DDBJ databases">
        <authorList>
            <person name="Fracassetti M."/>
        </authorList>
    </citation>
    <scope>NUCLEOTIDE SEQUENCE [LARGE SCALE GENOMIC DNA]</scope>
</reference>
<proteinExistence type="predicted"/>
<keyword evidence="3" id="KW-1185">Reference proteome</keyword>
<evidence type="ECO:0000313" key="3">
    <source>
        <dbReference type="Proteomes" id="UP001497516"/>
    </source>
</evidence>
<name>A0AAV2GAZ2_9ROSI</name>
<organism evidence="2 3">
    <name type="scientific">Linum trigynum</name>
    <dbReference type="NCBI Taxonomy" id="586398"/>
    <lineage>
        <taxon>Eukaryota</taxon>
        <taxon>Viridiplantae</taxon>
        <taxon>Streptophyta</taxon>
        <taxon>Embryophyta</taxon>
        <taxon>Tracheophyta</taxon>
        <taxon>Spermatophyta</taxon>
        <taxon>Magnoliopsida</taxon>
        <taxon>eudicotyledons</taxon>
        <taxon>Gunneridae</taxon>
        <taxon>Pentapetalae</taxon>
        <taxon>rosids</taxon>
        <taxon>fabids</taxon>
        <taxon>Malpighiales</taxon>
        <taxon>Linaceae</taxon>
        <taxon>Linum</taxon>
    </lineage>
</organism>
<dbReference type="EMBL" id="OZ034821">
    <property type="protein sequence ID" value="CAL1406993.1"/>
    <property type="molecule type" value="Genomic_DNA"/>
</dbReference>
<feature type="region of interest" description="Disordered" evidence="1">
    <location>
        <begin position="1"/>
        <end position="28"/>
    </location>
</feature>
<protein>
    <submittedName>
        <fullName evidence="2">Uncharacterized protein</fullName>
    </submittedName>
</protein>
<dbReference type="Proteomes" id="UP001497516">
    <property type="component" value="Chromosome 8"/>
</dbReference>
<evidence type="ECO:0000256" key="1">
    <source>
        <dbReference type="SAM" id="MobiDB-lite"/>
    </source>
</evidence>
<gene>
    <name evidence="2" type="ORF">LTRI10_LOCUS46685</name>
</gene>
<feature type="compositionally biased region" description="Basic and acidic residues" evidence="1">
    <location>
        <begin position="1"/>
        <end position="18"/>
    </location>
</feature>
<sequence length="121" mass="13733">MLTEEKEAEAKSETHSRTQETNPEAAPMLQVHHPQFHFVVHQNCNLLAAVDEYLMTIISQMNQIACEGRPRKRPETIPTTLIEAKVQSKYYHDWTKPKWVGGSSYKFCEVKGSGLSSSSLL</sequence>
<accession>A0AAV2GAZ2</accession>